<proteinExistence type="inferred from homology"/>
<evidence type="ECO:0000256" key="8">
    <source>
        <dbReference type="ARBA" id="ARBA00023242"/>
    </source>
</evidence>
<gene>
    <name evidence="11" type="ORF">EV356DRAFT_423206</name>
</gene>
<dbReference type="Gene3D" id="3.30.420.10">
    <property type="entry name" value="Ribonuclease H-like superfamily/Ribonuclease H"/>
    <property type="match status" value="1"/>
</dbReference>
<dbReference type="InterPro" id="IPR036397">
    <property type="entry name" value="RNaseH_sf"/>
</dbReference>
<dbReference type="Proteomes" id="UP000800092">
    <property type="component" value="Unassembled WGS sequence"/>
</dbReference>
<dbReference type="PANTHER" id="PTHR12801:SF45">
    <property type="entry name" value="RNA EXONUCLEASE 4"/>
    <property type="match status" value="1"/>
</dbReference>
<evidence type="ECO:0000256" key="5">
    <source>
        <dbReference type="ARBA" id="ARBA00022722"/>
    </source>
</evidence>
<evidence type="ECO:0000259" key="10">
    <source>
        <dbReference type="SMART" id="SM00479"/>
    </source>
</evidence>
<dbReference type="FunFam" id="3.30.420.10:FF:000007">
    <property type="entry name" value="Interferon-stimulated exonuclease gene 20"/>
    <property type="match status" value="1"/>
</dbReference>
<dbReference type="InterPro" id="IPR037431">
    <property type="entry name" value="REX4_DEDDh_dom"/>
</dbReference>
<dbReference type="GO" id="GO:0000027">
    <property type="term" value="P:ribosomal large subunit assembly"/>
    <property type="evidence" value="ECO:0007669"/>
    <property type="project" value="TreeGrafter"/>
</dbReference>
<evidence type="ECO:0000256" key="4">
    <source>
        <dbReference type="ARBA" id="ARBA00022552"/>
    </source>
</evidence>
<dbReference type="SMART" id="SM00479">
    <property type="entry name" value="EXOIII"/>
    <property type="match status" value="1"/>
</dbReference>
<dbReference type="InterPro" id="IPR013520">
    <property type="entry name" value="Ribonucl_H"/>
</dbReference>
<protein>
    <recommendedName>
        <fullName evidence="3">RNA exonuclease 4</fullName>
    </recommendedName>
</protein>
<dbReference type="AlphaFoldDB" id="A0A6A6HPV5"/>
<keyword evidence="5" id="KW-0540">Nuclease</keyword>
<keyword evidence="12" id="KW-1185">Reference proteome</keyword>
<comment type="similarity">
    <text evidence="2">Belongs to the REXO4 family.</text>
</comment>
<dbReference type="InterPro" id="IPR047021">
    <property type="entry name" value="REXO1/3/4-like"/>
</dbReference>
<sequence length="177" mass="19459">KYVALDCEMVGVGSTPDADSVLARVSVVNYHGTILYDTYVLPSDGVKVTDYRTAISGIQPEHLKPKRTESLVNLKNQPLASLYSVQSTLDALLKDRILIGHALKNDLSALLLSHPHALIRDTSRYAPFRALAGGRTPSLRKLAKQVLGREIQTGEHSSVEDAQAAMDLFKHVRGEWE</sequence>
<keyword evidence="6" id="KW-0378">Hydrolase</keyword>
<accession>A0A6A6HPV5</accession>
<keyword evidence="7 11" id="KW-0269">Exonuclease</keyword>
<feature type="domain" description="Exonuclease" evidence="10">
    <location>
        <begin position="1"/>
        <end position="177"/>
    </location>
</feature>
<evidence type="ECO:0000256" key="2">
    <source>
        <dbReference type="ARBA" id="ARBA00010489"/>
    </source>
</evidence>
<dbReference type="GO" id="GO:0005634">
    <property type="term" value="C:nucleus"/>
    <property type="evidence" value="ECO:0007669"/>
    <property type="project" value="UniProtKB-SubCell"/>
</dbReference>
<dbReference type="EMBL" id="ML991771">
    <property type="protein sequence ID" value="KAF2240061.1"/>
    <property type="molecule type" value="Genomic_DNA"/>
</dbReference>
<name>A0A6A6HPV5_VIRVR</name>
<evidence type="ECO:0000313" key="11">
    <source>
        <dbReference type="EMBL" id="KAF2240061.1"/>
    </source>
</evidence>
<dbReference type="GO" id="GO:0003676">
    <property type="term" value="F:nucleic acid binding"/>
    <property type="evidence" value="ECO:0007669"/>
    <property type="project" value="InterPro"/>
</dbReference>
<comment type="function">
    <text evidence="9">Exoribonuclease involved in ribosome biosynthesis. Involved in the processing of ITS1, the internal transcribed spacer localized between the 18S and 5.8S rRNAs.</text>
</comment>
<feature type="non-terminal residue" evidence="11">
    <location>
        <position position="1"/>
    </location>
</feature>
<dbReference type="GO" id="GO:0006364">
    <property type="term" value="P:rRNA processing"/>
    <property type="evidence" value="ECO:0007669"/>
    <property type="project" value="UniProtKB-KW"/>
</dbReference>
<dbReference type="PANTHER" id="PTHR12801">
    <property type="entry name" value="RNA EXONUCLEASE REXO1 / RECO3 FAMILY MEMBER-RELATED"/>
    <property type="match status" value="1"/>
</dbReference>
<evidence type="ECO:0000256" key="3">
    <source>
        <dbReference type="ARBA" id="ARBA00016937"/>
    </source>
</evidence>
<evidence type="ECO:0000313" key="12">
    <source>
        <dbReference type="Proteomes" id="UP000800092"/>
    </source>
</evidence>
<feature type="non-terminal residue" evidence="11">
    <location>
        <position position="177"/>
    </location>
</feature>
<dbReference type="Pfam" id="PF00929">
    <property type="entry name" value="RNase_T"/>
    <property type="match status" value="1"/>
</dbReference>
<evidence type="ECO:0000256" key="9">
    <source>
        <dbReference type="ARBA" id="ARBA00025599"/>
    </source>
</evidence>
<dbReference type="InterPro" id="IPR012337">
    <property type="entry name" value="RNaseH-like_sf"/>
</dbReference>
<dbReference type="CDD" id="cd06144">
    <property type="entry name" value="REX4_like"/>
    <property type="match status" value="1"/>
</dbReference>
<organism evidence="11 12">
    <name type="scientific">Viridothelium virens</name>
    <name type="common">Speckled blister lichen</name>
    <name type="synonym">Trypethelium virens</name>
    <dbReference type="NCBI Taxonomy" id="1048519"/>
    <lineage>
        <taxon>Eukaryota</taxon>
        <taxon>Fungi</taxon>
        <taxon>Dikarya</taxon>
        <taxon>Ascomycota</taxon>
        <taxon>Pezizomycotina</taxon>
        <taxon>Dothideomycetes</taxon>
        <taxon>Dothideomycetes incertae sedis</taxon>
        <taxon>Trypetheliales</taxon>
        <taxon>Trypetheliaceae</taxon>
        <taxon>Viridothelium</taxon>
    </lineage>
</organism>
<evidence type="ECO:0000256" key="1">
    <source>
        <dbReference type="ARBA" id="ARBA00004123"/>
    </source>
</evidence>
<comment type="subcellular location">
    <subcellularLocation>
        <location evidence="1">Nucleus</location>
    </subcellularLocation>
</comment>
<evidence type="ECO:0000256" key="7">
    <source>
        <dbReference type="ARBA" id="ARBA00022839"/>
    </source>
</evidence>
<reference evidence="11" key="1">
    <citation type="journal article" date="2020" name="Stud. Mycol.">
        <title>101 Dothideomycetes genomes: a test case for predicting lifestyles and emergence of pathogens.</title>
        <authorList>
            <person name="Haridas S."/>
            <person name="Albert R."/>
            <person name="Binder M."/>
            <person name="Bloem J."/>
            <person name="Labutti K."/>
            <person name="Salamov A."/>
            <person name="Andreopoulos B."/>
            <person name="Baker S."/>
            <person name="Barry K."/>
            <person name="Bills G."/>
            <person name="Bluhm B."/>
            <person name="Cannon C."/>
            <person name="Castanera R."/>
            <person name="Culley D."/>
            <person name="Daum C."/>
            <person name="Ezra D."/>
            <person name="Gonzalez J."/>
            <person name="Henrissat B."/>
            <person name="Kuo A."/>
            <person name="Liang C."/>
            <person name="Lipzen A."/>
            <person name="Lutzoni F."/>
            <person name="Magnuson J."/>
            <person name="Mondo S."/>
            <person name="Nolan M."/>
            <person name="Ohm R."/>
            <person name="Pangilinan J."/>
            <person name="Park H.-J."/>
            <person name="Ramirez L."/>
            <person name="Alfaro M."/>
            <person name="Sun H."/>
            <person name="Tritt A."/>
            <person name="Yoshinaga Y."/>
            <person name="Zwiers L.-H."/>
            <person name="Turgeon B."/>
            <person name="Goodwin S."/>
            <person name="Spatafora J."/>
            <person name="Crous P."/>
            <person name="Grigoriev I."/>
        </authorList>
    </citation>
    <scope>NUCLEOTIDE SEQUENCE</scope>
    <source>
        <strain evidence="11">Tuck. ex Michener</strain>
    </source>
</reference>
<dbReference type="OrthoDB" id="8191639at2759"/>
<evidence type="ECO:0000256" key="6">
    <source>
        <dbReference type="ARBA" id="ARBA00022801"/>
    </source>
</evidence>
<dbReference type="GO" id="GO:0008408">
    <property type="term" value="F:3'-5' exonuclease activity"/>
    <property type="evidence" value="ECO:0007669"/>
    <property type="project" value="InterPro"/>
</dbReference>
<keyword evidence="8" id="KW-0539">Nucleus</keyword>
<dbReference type="SUPFAM" id="SSF53098">
    <property type="entry name" value="Ribonuclease H-like"/>
    <property type="match status" value="1"/>
</dbReference>
<keyword evidence="4" id="KW-0698">rRNA processing</keyword>